<sequence length="268" mass="32646">MGLTPEEKRRFLRALEEDEEFRLAVAGAVGLGEVLRELRDLRRDSERRWRRWYKTWKKFLEENEKRWQENEKRWLENERRWREWFETWRKFQEENEKRWQENEKKWREWYETWRKFLEENERRWAEHEKLEDQRFKWVQSALMDIREALGRGLEHLVARAVEDLLRERGVECRIRVNVTLPTAGYKEVDIFCPSPLVVGEVTTAVKNIKEAEDALEQLRRSVEAAERFTGATTQLKILAVGSAPREVAEYLRKKAEEEGIHLILGREY</sequence>
<evidence type="ECO:0000256" key="1">
    <source>
        <dbReference type="SAM" id="Coils"/>
    </source>
</evidence>
<dbReference type="GeneID" id="11593959"/>
<dbReference type="HOGENOM" id="CLU_055579_0_0_2"/>
<dbReference type="BioCyc" id="PSP1104324:GJSN-2304-MONOMER"/>
<dbReference type="PANTHER" id="PTHR34314:SF6">
    <property type="entry name" value="DUF3782 DOMAIN-CONTAINING PROTEIN"/>
    <property type="match status" value="1"/>
</dbReference>
<evidence type="ECO:0000313" key="3">
    <source>
        <dbReference type="Proteomes" id="UP000005867"/>
    </source>
</evidence>
<evidence type="ECO:0000313" key="2">
    <source>
        <dbReference type="EMBL" id="AET33744.1"/>
    </source>
</evidence>
<dbReference type="KEGG" id="pyr:P186_2356"/>
<dbReference type="OrthoDB" id="28108at2157"/>
<gene>
    <name evidence="2" type="ORF">P186_2356</name>
</gene>
<proteinExistence type="predicted"/>
<accession>G7VC58</accession>
<dbReference type="eggNOG" id="arCOG01426">
    <property type="taxonomic scope" value="Archaea"/>
</dbReference>
<dbReference type="SUPFAM" id="SSF52980">
    <property type="entry name" value="Restriction endonuclease-like"/>
    <property type="match status" value="1"/>
</dbReference>
<dbReference type="PANTHER" id="PTHR34314">
    <property type="entry name" value="CRENARCHAEAL PROTEIN, PUTATIVE-RELATED"/>
    <property type="match status" value="1"/>
</dbReference>
<feature type="coiled-coil region" evidence="1">
    <location>
        <begin position="201"/>
        <end position="228"/>
    </location>
</feature>
<keyword evidence="3" id="KW-1185">Reference proteome</keyword>
<organism evidence="2 3">
    <name type="scientific">Pyrobaculum ferrireducens</name>
    <dbReference type="NCBI Taxonomy" id="1104324"/>
    <lineage>
        <taxon>Archaea</taxon>
        <taxon>Thermoproteota</taxon>
        <taxon>Thermoprotei</taxon>
        <taxon>Thermoproteales</taxon>
        <taxon>Thermoproteaceae</taxon>
        <taxon>Pyrobaculum</taxon>
    </lineage>
</organism>
<dbReference type="AlphaFoldDB" id="G7VC58"/>
<dbReference type="Proteomes" id="UP000005867">
    <property type="component" value="Chromosome"/>
</dbReference>
<keyword evidence="1" id="KW-0175">Coiled coil</keyword>
<protein>
    <recommendedName>
        <fullName evidence="4">PaREP7</fullName>
    </recommendedName>
</protein>
<evidence type="ECO:0008006" key="4">
    <source>
        <dbReference type="Google" id="ProtNLM"/>
    </source>
</evidence>
<dbReference type="RefSeq" id="WP_014289569.1">
    <property type="nucleotide sequence ID" value="NC_016645.1"/>
</dbReference>
<name>G7VC58_9CREN</name>
<dbReference type="InterPro" id="IPR011335">
    <property type="entry name" value="Restrct_endonuc-II-like"/>
</dbReference>
<dbReference type="EMBL" id="CP003098">
    <property type="protein sequence ID" value="AET33744.1"/>
    <property type="molecule type" value="Genomic_DNA"/>
</dbReference>
<reference evidence="2 3" key="1">
    <citation type="journal article" date="2012" name="J. Bacteriol.">
        <title>Complete genome sequence of strain 1860, a crenarchaeon of the genus pyrobaculum able to grow with various electron acceptors.</title>
        <authorList>
            <person name="Mardanov A.V."/>
            <person name="Gumerov V.M."/>
            <person name="Slobodkina G.B."/>
            <person name="Beletsky A.V."/>
            <person name="Bonch-Osmolovskaya E.A."/>
            <person name="Ravin N.V."/>
            <person name="Skryabin K.G."/>
        </authorList>
    </citation>
    <scope>NUCLEOTIDE SEQUENCE [LARGE SCALE GENOMIC DNA]</scope>
    <source>
        <strain evidence="2 3">1860</strain>
    </source>
</reference>